<protein>
    <submittedName>
        <fullName evidence="2">Phosphotransferase family protein</fullName>
    </submittedName>
</protein>
<dbReference type="InterPro" id="IPR002575">
    <property type="entry name" value="Aminoglycoside_PTrfase"/>
</dbReference>
<feature type="domain" description="Aminoglycoside phosphotransferase" evidence="1">
    <location>
        <begin position="86"/>
        <end position="284"/>
    </location>
</feature>
<organism evidence="2 3">
    <name type="scientific">Amycolatopsis albidoflavus</name>
    <dbReference type="NCBI Taxonomy" id="102226"/>
    <lineage>
        <taxon>Bacteria</taxon>
        <taxon>Bacillati</taxon>
        <taxon>Actinomycetota</taxon>
        <taxon>Actinomycetes</taxon>
        <taxon>Pseudonocardiales</taxon>
        <taxon>Pseudonocardiaceae</taxon>
        <taxon>Amycolatopsis</taxon>
    </lineage>
</organism>
<dbReference type="InterPro" id="IPR011009">
    <property type="entry name" value="Kinase-like_dom_sf"/>
</dbReference>
<evidence type="ECO:0000313" key="3">
    <source>
        <dbReference type="Proteomes" id="UP001597542"/>
    </source>
</evidence>
<dbReference type="Gene3D" id="3.90.1200.10">
    <property type="match status" value="1"/>
</dbReference>
<dbReference type="RefSeq" id="WP_344274823.1">
    <property type="nucleotide sequence ID" value="NZ_BAAAHV010000012.1"/>
</dbReference>
<dbReference type="SUPFAM" id="SSF56112">
    <property type="entry name" value="Protein kinase-like (PK-like)"/>
    <property type="match status" value="1"/>
</dbReference>
<evidence type="ECO:0000313" key="2">
    <source>
        <dbReference type="EMBL" id="MFD2484341.1"/>
    </source>
</evidence>
<comment type="caution">
    <text evidence="2">The sequence shown here is derived from an EMBL/GenBank/DDBJ whole genome shotgun (WGS) entry which is preliminary data.</text>
</comment>
<dbReference type="Pfam" id="PF01636">
    <property type="entry name" value="APH"/>
    <property type="match status" value="1"/>
</dbReference>
<sequence length="354" mass="38337">MASAETRRVTGPEDVTPEWLGAVLHRAEPESVLTGITRTELTRGRLGRCVRFGLSWDGPGGPAAVVGKFPAAGPVSRQTGTIGNQYATEVEFYRTLGERVCVDVPRCHAAEAHDDGGFVLILDWVDGAVGDQAAGATLPEAETAVDALARLHAQFSGSAELPPPPGAAEHRRTAALYQLLCDRFLDRFGDRLSAAAAATVARFKRSVRGWTALWEPPFTLLHGDYRLDNLLFRTVRGHRRVTVLDWQTLSAGPGPKDLAYLLGGSLDPDLRRSHEAALVDRYVRTLRAHGTAVPDGWLHRTLRLGTLSGMHMTVVGSMLVESGTDADRMFAAMAERHAAHAADHDALRLLESMC</sequence>
<dbReference type="PANTHER" id="PTHR23020:SF41">
    <property type="entry name" value="AMINOGLYCOSIDE PHOSPHOTRANSFERASE DOMAIN-CONTAINING PROTEIN"/>
    <property type="match status" value="1"/>
</dbReference>
<gene>
    <name evidence="2" type="ORF">ACFSUT_28975</name>
</gene>
<dbReference type="PANTHER" id="PTHR23020">
    <property type="entry name" value="UNCHARACTERIZED NUCLEAR HORMONE RECEPTOR-RELATED"/>
    <property type="match status" value="1"/>
</dbReference>
<dbReference type="Proteomes" id="UP001597542">
    <property type="component" value="Unassembled WGS sequence"/>
</dbReference>
<name>A0ABW5I4T0_9PSEU</name>
<keyword evidence="3" id="KW-1185">Reference proteome</keyword>
<dbReference type="InterPro" id="IPR052961">
    <property type="entry name" value="Oxido-Kinase-like_Enzymes"/>
</dbReference>
<dbReference type="EMBL" id="JBHUKQ010000015">
    <property type="protein sequence ID" value="MFD2484341.1"/>
    <property type="molecule type" value="Genomic_DNA"/>
</dbReference>
<proteinExistence type="predicted"/>
<evidence type="ECO:0000259" key="1">
    <source>
        <dbReference type="Pfam" id="PF01636"/>
    </source>
</evidence>
<accession>A0ABW5I4T0</accession>
<reference evidence="3" key="1">
    <citation type="journal article" date="2019" name="Int. J. Syst. Evol. Microbiol.">
        <title>The Global Catalogue of Microorganisms (GCM) 10K type strain sequencing project: providing services to taxonomists for standard genome sequencing and annotation.</title>
        <authorList>
            <consortium name="The Broad Institute Genomics Platform"/>
            <consortium name="The Broad Institute Genome Sequencing Center for Infectious Disease"/>
            <person name="Wu L."/>
            <person name="Ma J."/>
        </authorList>
    </citation>
    <scope>NUCLEOTIDE SEQUENCE [LARGE SCALE GENOMIC DNA]</scope>
    <source>
        <strain evidence="3">CGMCC 4.7638</strain>
    </source>
</reference>